<feature type="compositionally biased region" description="Low complexity" evidence="3">
    <location>
        <begin position="255"/>
        <end position="267"/>
    </location>
</feature>
<dbReference type="PANTHER" id="PTHR45947:SF15">
    <property type="entry name" value="TEICHURONIC ACID BIOSYNTHESIS GLYCOSYLTRANSFERASE TUAC-RELATED"/>
    <property type="match status" value="1"/>
</dbReference>
<dbReference type="RefSeq" id="WP_006593620.1">
    <property type="nucleotide sequence ID" value="NZ_BAHD01000056.1"/>
</dbReference>
<evidence type="ECO:0000259" key="4">
    <source>
        <dbReference type="Pfam" id="PF13439"/>
    </source>
</evidence>
<feature type="region of interest" description="Disordered" evidence="3">
    <location>
        <begin position="220"/>
        <end position="297"/>
    </location>
</feature>
<evidence type="ECO:0000256" key="3">
    <source>
        <dbReference type="SAM" id="MobiDB-lite"/>
    </source>
</evidence>
<proteinExistence type="predicted"/>
<dbReference type="GO" id="GO:0016757">
    <property type="term" value="F:glycosyltransferase activity"/>
    <property type="evidence" value="ECO:0007669"/>
    <property type="project" value="UniProtKB-KW"/>
</dbReference>
<feature type="compositionally biased region" description="Pro residues" evidence="3">
    <location>
        <begin position="268"/>
        <end position="280"/>
    </location>
</feature>
<evidence type="ECO:0000313" key="5">
    <source>
        <dbReference type="EMBL" id="GAB97088.1"/>
    </source>
</evidence>
<feature type="region of interest" description="Disordered" evidence="3">
    <location>
        <begin position="472"/>
        <end position="495"/>
    </location>
</feature>
<evidence type="ECO:0000256" key="2">
    <source>
        <dbReference type="ARBA" id="ARBA00022679"/>
    </source>
</evidence>
<dbReference type="SUPFAM" id="SSF53756">
    <property type="entry name" value="UDP-Glycosyltransferase/glycogen phosphorylase"/>
    <property type="match status" value="1"/>
</dbReference>
<keyword evidence="2 5" id="KW-0808">Transferase</keyword>
<comment type="caution">
    <text evidence="5">The sequence shown here is derived from an EMBL/GenBank/DDBJ whole genome shotgun (WGS) entry which is preliminary data.</text>
</comment>
<dbReference type="GO" id="GO:1901137">
    <property type="term" value="P:carbohydrate derivative biosynthetic process"/>
    <property type="evidence" value="ECO:0007669"/>
    <property type="project" value="UniProtKB-ARBA"/>
</dbReference>
<reference evidence="5 6" key="1">
    <citation type="submission" date="2012-08" db="EMBL/GenBank/DDBJ databases">
        <title>Whole genome shotgun sequence of Kineosphaera limosa NBRC 100340.</title>
        <authorList>
            <person name="Yoshida I."/>
            <person name="Isaki S."/>
            <person name="Hosoyama A."/>
            <person name="Tsuchikane K."/>
            <person name="Katsumata H."/>
            <person name="Ando Y."/>
            <person name="Ohji S."/>
            <person name="Hamada M."/>
            <person name="Tamura T."/>
            <person name="Yamazoe A."/>
            <person name="Yamazaki S."/>
            <person name="Fujita N."/>
        </authorList>
    </citation>
    <scope>NUCLEOTIDE SEQUENCE [LARGE SCALE GENOMIC DNA]</scope>
    <source>
        <strain evidence="5 6">NBRC 100340</strain>
    </source>
</reference>
<gene>
    <name evidence="5" type="ORF">KILIM_056_00120</name>
</gene>
<accession>K6VLJ1</accession>
<dbReference type="AlphaFoldDB" id="K6VLJ1"/>
<evidence type="ECO:0000313" key="6">
    <source>
        <dbReference type="Proteomes" id="UP000008366"/>
    </source>
</evidence>
<protein>
    <submittedName>
        <fullName evidence="5">Putative glycosyltransferase</fullName>
    </submittedName>
</protein>
<feature type="domain" description="Glycosyltransferase subfamily 4-like N-terminal" evidence="4">
    <location>
        <begin position="107"/>
        <end position="221"/>
    </location>
</feature>
<keyword evidence="1" id="KW-0328">Glycosyltransferase</keyword>
<evidence type="ECO:0000256" key="1">
    <source>
        <dbReference type="ARBA" id="ARBA00022676"/>
    </source>
</evidence>
<organism evidence="5 6">
    <name type="scientific">Kineosphaera limosa NBRC 100340</name>
    <dbReference type="NCBI Taxonomy" id="1184609"/>
    <lineage>
        <taxon>Bacteria</taxon>
        <taxon>Bacillati</taxon>
        <taxon>Actinomycetota</taxon>
        <taxon>Actinomycetes</taxon>
        <taxon>Micrococcales</taxon>
        <taxon>Dermatophilaceae</taxon>
        <taxon>Kineosphaera</taxon>
    </lineage>
</organism>
<dbReference type="Pfam" id="PF13692">
    <property type="entry name" value="Glyco_trans_1_4"/>
    <property type="match status" value="1"/>
</dbReference>
<keyword evidence="6" id="KW-1185">Reference proteome</keyword>
<dbReference type="InterPro" id="IPR028098">
    <property type="entry name" value="Glyco_trans_4-like_N"/>
</dbReference>
<feature type="compositionally biased region" description="Pro residues" evidence="3">
    <location>
        <begin position="472"/>
        <end position="484"/>
    </location>
</feature>
<dbReference type="Proteomes" id="UP000008366">
    <property type="component" value="Unassembled WGS sequence"/>
</dbReference>
<feature type="compositionally biased region" description="Pro residues" evidence="3">
    <location>
        <begin position="239"/>
        <end position="254"/>
    </location>
</feature>
<dbReference type="STRING" id="1184609.KILIM_056_00120"/>
<dbReference type="Pfam" id="PF13439">
    <property type="entry name" value="Glyco_transf_4"/>
    <property type="match status" value="1"/>
</dbReference>
<dbReference type="EMBL" id="BAHD01000056">
    <property type="protein sequence ID" value="GAB97088.1"/>
    <property type="molecule type" value="Genomic_DNA"/>
</dbReference>
<dbReference type="Gene3D" id="3.40.50.2000">
    <property type="entry name" value="Glycogen Phosphorylase B"/>
    <property type="match status" value="2"/>
</dbReference>
<dbReference type="eggNOG" id="COG0438">
    <property type="taxonomic scope" value="Bacteria"/>
</dbReference>
<feature type="compositionally biased region" description="Polar residues" evidence="3">
    <location>
        <begin position="485"/>
        <end position="495"/>
    </location>
</feature>
<sequence length="495" mass="51513">MGAEADSDGGQRPLRVLLLANSYPTATAPSAAAYLSHRLDALDRRDDVEVVAGALVPRYSMSATAVRRTLRKPGARALTVSADAKSMLHQVECEWGLSDIIAGRRGRRPTQALLRATHEVGLLLRSVHPWRPDVVFAHGMYTLPAGEVGRRVAGYLGVPLVVAMHGSDVTRVMSGDPYAARETLDEAGATIYVSVALRAAARSLGAPFGRSHVIPNGIDPAIFAPPAPDAGSVEADSGEPPPVEPQPVEPPPAASPSVETPSVETPPVETPPVETPPVEPLPVASPSGEPPSVAPESVEPRPLRLLYVGNLVQVQGADRLPGIVEAVRRRVPGTRLHVVGDGPLRPSLDLLLGDAVTFHGTLPPAQVADQMRAADVVLVPSRTEGWGRVATEALACGTPVVASAVGGLLEAVGDPGRLVREGPGYIKDFANRVVRCAGTGVGHAPTPWTWDQVVDAELAVLRSVLPQLPAEPVPEPVVDVPPAPTNASGASSSGA</sequence>
<dbReference type="InterPro" id="IPR050194">
    <property type="entry name" value="Glycosyltransferase_grp1"/>
</dbReference>
<name>K6VLJ1_9MICO</name>
<dbReference type="PANTHER" id="PTHR45947">
    <property type="entry name" value="SULFOQUINOVOSYL TRANSFERASE SQD2"/>
    <property type="match status" value="1"/>
</dbReference>